<accession>A0ABC8K3N0</accession>
<feature type="non-terminal residue" evidence="1">
    <location>
        <position position="143"/>
    </location>
</feature>
<keyword evidence="2" id="KW-1185">Reference proteome</keyword>
<gene>
    <name evidence="1" type="ORF">ERUC_LOCUS19142</name>
</gene>
<evidence type="ECO:0000313" key="1">
    <source>
        <dbReference type="EMBL" id="CAH8353387.1"/>
    </source>
</evidence>
<name>A0ABC8K3N0_ERUVS</name>
<protein>
    <submittedName>
        <fullName evidence="1">Uncharacterized protein</fullName>
    </submittedName>
</protein>
<dbReference type="PANTHER" id="PTHR33645">
    <property type="entry name" value="AMINOPEPTIDASE (DUF3754)"/>
    <property type="match status" value="1"/>
</dbReference>
<reference evidence="1 2" key="1">
    <citation type="submission" date="2022-03" db="EMBL/GenBank/DDBJ databases">
        <authorList>
            <person name="Macdonald S."/>
            <person name="Ahmed S."/>
            <person name="Newling K."/>
        </authorList>
    </citation>
    <scope>NUCLEOTIDE SEQUENCE [LARGE SCALE GENOMIC DNA]</scope>
</reference>
<sequence length="143" mass="16523">MADLENGETILPYKRRQIGKDMPADVLQRHRFQFSRSQRENIGCSRKQASHMDNIFVLFSISIVHKSTVSDAQLYSLFDHVSGAQKLQQQNLTSQEIDVLEQNFLLTCFRYSDKSNFKITTDDEIEVARSGQYLLNLPIKFCS</sequence>
<evidence type="ECO:0000313" key="2">
    <source>
        <dbReference type="Proteomes" id="UP001642260"/>
    </source>
</evidence>
<proteinExistence type="predicted"/>
<organism evidence="1 2">
    <name type="scientific">Eruca vesicaria subsp. sativa</name>
    <name type="common">Garden rocket</name>
    <name type="synonym">Eruca sativa</name>
    <dbReference type="NCBI Taxonomy" id="29727"/>
    <lineage>
        <taxon>Eukaryota</taxon>
        <taxon>Viridiplantae</taxon>
        <taxon>Streptophyta</taxon>
        <taxon>Embryophyta</taxon>
        <taxon>Tracheophyta</taxon>
        <taxon>Spermatophyta</taxon>
        <taxon>Magnoliopsida</taxon>
        <taxon>eudicotyledons</taxon>
        <taxon>Gunneridae</taxon>
        <taxon>Pentapetalae</taxon>
        <taxon>rosids</taxon>
        <taxon>malvids</taxon>
        <taxon>Brassicales</taxon>
        <taxon>Brassicaceae</taxon>
        <taxon>Brassiceae</taxon>
        <taxon>Eruca</taxon>
    </lineage>
</organism>
<dbReference type="Proteomes" id="UP001642260">
    <property type="component" value="Unassembled WGS sequence"/>
</dbReference>
<dbReference type="EMBL" id="CAKOAT010181266">
    <property type="protein sequence ID" value="CAH8353387.1"/>
    <property type="molecule type" value="Genomic_DNA"/>
</dbReference>
<dbReference type="AlphaFoldDB" id="A0ABC8K3N0"/>
<dbReference type="PANTHER" id="PTHR33645:SF11">
    <property type="entry name" value="AMINOPEPTIDASE (DUF3754)"/>
    <property type="match status" value="1"/>
</dbReference>
<comment type="caution">
    <text evidence="1">The sequence shown here is derived from an EMBL/GenBank/DDBJ whole genome shotgun (WGS) entry which is preliminary data.</text>
</comment>